<dbReference type="InterPro" id="IPR037294">
    <property type="entry name" value="ABC_BtuC-like"/>
</dbReference>
<gene>
    <name evidence="10" type="ORF">CIK66_08325</name>
</gene>
<feature type="transmembrane region" description="Helical" evidence="9">
    <location>
        <begin position="275"/>
        <end position="301"/>
    </location>
</feature>
<dbReference type="RefSeq" id="WP_096164475.1">
    <property type="nucleotide sequence ID" value="NZ_BAAAIQ010000022.1"/>
</dbReference>
<comment type="subcellular location">
    <subcellularLocation>
        <location evidence="1">Cell membrane</location>
        <topology evidence="1">Multi-pass membrane protein</topology>
    </subcellularLocation>
</comment>
<comment type="caution">
    <text evidence="10">The sequence shown here is derived from an EMBL/GenBank/DDBJ whole genome shotgun (WGS) entry which is preliminary data.</text>
</comment>
<keyword evidence="7 9" id="KW-0472">Membrane</keyword>
<dbReference type="Pfam" id="PF01032">
    <property type="entry name" value="FecCD"/>
    <property type="match status" value="1"/>
</dbReference>
<proteinExistence type="inferred from homology"/>
<dbReference type="PANTHER" id="PTHR30472">
    <property type="entry name" value="FERRIC ENTEROBACTIN TRANSPORT SYSTEM PERMEASE PROTEIN"/>
    <property type="match status" value="1"/>
</dbReference>
<dbReference type="SUPFAM" id="SSF81345">
    <property type="entry name" value="ABC transporter involved in vitamin B12 uptake, BtuC"/>
    <property type="match status" value="1"/>
</dbReference>
<reference evidence="10 11" key="1">
    <citation type="journal article" date="2017" name="Elife">
        <title>Extensive horizontal gene transfer in cheese-associated bacteria.</title>
        <authorList>
            <person name="Bonham K.S."/>
            <person name="Wolfe B.E."/>
            <person name="Dutton R.J."/>
        </authorList>
    </citation>
    <scope>NUCLEOTIDE SEQUENCE [LARGE SCALE GENOMIC DNA]</scope>
    <source>
        <strain evidence="10 11">341_9</strain>
    </source>
</reference>
<evidence type="ECO:0000256" key="1">
    <source>
        <dbReference type="ARBA" id="ARBA00004651"/>
    </source>
</evidence>
<feature type="transmembrane region" description="Helical" evidence="9">
    <location>
        <begin position="343"/>
        <end position="362"/>
    </location>
</feature>
<evidence type="ECO:0000313" key="11">
    <source>
        <dbReference type="Proteomes" id="UP000218598"/>
    </source>
</evidence>
<dbReference type="GO" id="GO:0005886">
    <property type="term" value="C:plasma membrane"/>
    <property type="evidence" value="ECO:0007669"/>
    <property type="project" value="UniProtKB-SubCell"/>
</dbReference>
<dbReference type="GO" id="GO:0022857">
    <property type="term" value="F:transmembrane transporter activity"/>
    <property type="evidence" value="ECO:0007669"/>
    <property type="project" value="InterPro"/>
</dbReference>
<keyword evidence="5 9" id="KW-0812">Transmembrane</keyword>
<dbReference type="CDD" id="cd06550">
    <property type="entry name" value="TM_ABC_iron-siderophores_like"/>
    <property type="match status" value="1"/>
</dbReference>
<evidence type="ECO:0000256" key="2">
    <source>
        <dbReference type="ARBA" id="ARBA00007935"/>
    </source>
</evidence>
<sequence>MSTTTRDATAASSSAPSPSTLPSTSTVPAGRTLDRVRTVRRRRRARALATIGVLSLLILAVFCLSLMVGRTVYPASDVVRVLAGQDVPGASFTVGTLRLPRAVLAALAGACFGLGGVTFQTMLRNPLASPDIIGISSGASAAAAFGIVILGLSGTAVSLLAILAGLGVAVLIYALSYRGGVAGTRLILVGIGIAAMLQSVTDWVLSKAGQWDLQEALRWLTGSLNNTSWDQALPVLGALVVLSPVLLSRAKELRVTELGDDAAQALGVRVDRTRLIVVVSAVGLIAFATAACGPIAFVAFLSGPIAARIVGPGSSALVPAALVGALLVLSADLVGQYATGTRYPVGVVTGVLGAPYLIYLIIRVNRRGSSL</sequence>
<dbReference type="OrthoDB" id="4455417at2"/>
<feature type="region of interest" description="Disordered" evidence="8">
    <location>
        <begin position="1"/>
        <end position="34"/>
    </location>
</feature>
<comment type="similarity">
    <text evidence="2">Belongs to the binding-protein-dependent transport system permease family. FecCD subfamily.</text>
</comment>
<dbReference type="GO" id="GO:0033214">
    <property type="term" value="P:siderophore-iron import into cell"/>
    <property type="evidence" value="ECO:0007669"/>
    <property type="project" value="TreeGrafter"/>
</dbReference>
<organism evidence="10 11">
    <name type="scientific">Brachybacterium alimentarium</name>
    <dbReference type="NCBI Taxonomy" id="47845"/>
    <lineage>
        <taxon>Bacteria</taxon>
        <taxon>Bacillati</taxon>
        <taxon>Actinomycetota</taxon>
        <taxon>Actinomycetes</taxon>
        <taxon>Micrococcales</taxon>
        <taxon>Dermabacteraceae</taxon>
        <taxon>Brachybacterium</taxon>
    </lineage>
</organism>
<keyword evidence="11" id="KW-1185">Reference proteome</keyword>
<keyword evidence="3" id="KW-0813">Transport</keyword>
<evidence type="ECO:0000256" key="6">
    <source>
        <dbReference type="ARBA" id="ARBA00022989"/>
    </source>
</evidence>
<feature type="transmembrane region" description="Helical" evidence="9">
    <location>
        <begin position="156"/>
        <end position="174"/>
    </location>
</feature>
<feature type="transmembrane region" description="Helical" evidence="9">
    <location>
        <begin position="102"/>
        <end position="120"/>
    </location>
</feature>
<dbReference type="GeneID" id="303296926"/>
<feature type="transmembrane region" description="Helical" evidence="9">
    <location>
        <begin position="132"/>
        <end position="150"/>
    </location>
</feature>
<name>A0A2A3YKA8_9MICO</name>
<dbReference type="Gene3D" id="1.10.3470.10">
    <property type="entry name" value="ABC transporter involved in vitamin B12 uptake, BtuC"/>
    <property type="match status" value="1"/>
</dbReference>
<dbReference type="PANTHER" id="PTHR30472:SF24">
    <property type="entry name" value="FERRIC ENTEROBACTIN TRANSPORT SYSTEM PERMEASE PROTEIN FEPG"/>
    <property type="match status" value="1"/>
</dbReference>
<dbReference type="InterPro" id="IPR000522">
    <property type="entry name" value="ABC_transptr_permease_BtuC"/>
</dbReference>
<accession>A0A2A3YKA8</accession>
<evidence type="ECO:0000256" key="7">
    <source>
        <dbReference type="ARBA" id="ARBA00023136"/>
    </source>
</evidence>
<evidence type="ECO:0000256" key="4">
    <source>
        <dbReference type="ARBA" id="ARBA00022475"/>
    </source>
</evidence>
<keyword evidence="4" id="KW-1003">Cell membrane</keyword>
<dbReference type="Proteomes" id="UP000218598">
    <property type="component" value="Unassembled WGS sequence"/>
</dbReference>
<dbReference type="EMBL" id="NRGR01000014">
    <property type="protein sequence ID" value="PCC39535.1"/>
    <property type="molecule type" value="Genomic_DNA"/>
</dbReference>
<evidence type="ECO:0000256" key="9">
    <source>
        <dbReference type="SAM" id="Phobius"/>
    </source>
</evidence>
<evidence type="ECO:0000256" key="5">
    <source>
        <dbReference type="ARBA" id="ARBA00022692"/>
    </source>
</evidence>
<evidence type="ECO:0000313" key="10">
    <source>
        <dbReference type="EMBL" id="PCC39535.1"/>
    </source>
</evidence>
<feature type="compositionally biased region" description="Low complexity" evidence="8">
    <location>
        <begin position="1"/>
        <end position="31"/>
    </location>
</feature>
<keyword evidence="6 9" id="KW-1133">Transmembrane helix</keyword>
<evidence type="ECO:0000256" key="3">
    <source>
        <dbReference type="ARBA" id="ARBA00022448"/>
    </source>
</evidence>
<feature type="transmembrane region" description="Helical" evidence="9">
    <location>
        <begin position="313"/>
        <end position="331"/>
    </location>
</feature>
<dbReference type="AlphaFoldDB" id="A0A2A3YKA8"/>
<evidence type="ECO:0000256" key="8">
    <source>
        <dbReference type="SAM" id="MobiDB-lite"/>
    </source>
</evidence>
<protein>
    <submittedName>
        <fullName evidence="10">ABC transporter permease</fullName>
    </submittedName>
</protein>
<feature type="transmembrane region" description="Helical" evidence="9">
    <location>
        <begin position="47"/>
        <end position="68"/>
    </location>
</feature>